<dbReference type="InterPro" id="IPR010432">
    <property type="entry name" value="RDD"/>
</dbReference>
<evidence type="ECO:0000256" key="4">
    <source>
        <dbReference type="ARBA" id="ARBA00022989"/>
    </source>
</evidence>
<keyword evidence="5 6" id="KW-0472">Membrane</keyword>
<evidence type="ECO:0000256" key="6">
    <source>
        <dbReference type="SAM" id="Phobius"/>
    </source>
</evidence>
<dbReference type="Pfam" id="PF06271">
    <property type="entry name" value="RDD"/>
    <property type="match status" value="1"/>
</dbReference>
<dbReference type="RefSeq" id="WP_344175716.1">
    <property type="nucleotide sequence ID" value="NZ_BAAANC010000002.1"/>
</dbReference>
<sequence length="181" mass="19986">MTAQDFAPALPSTPDGVPLAGWWQRAVASLFDWVIVSVASLPVSGYFLYRWIDAMDPEASYFDEPWTEYRWYVPAFVIYLAMNFAYQYFFLVRTGATPGKKAIGISVRLRDVAGPPPGRAVAKRVGVSSAFEALGFLPAAVGLVGSVVSLLDVLWPLWDGKRQALHDKYAATNVVQGRQPR</sequence>
<reference evidence="8 9" key="1">
    <citation type="journal article" date="2019" name="Int. J. Syst. Evol. Microbiol.">
        <title>The Global Catalogue of Microorganisms (GCM) 10K type strain sequencing project: providing services to taxonomists for standard genome sequencing and annotation.</title>
        <authorList>
            <consortium name="The Broad Institute Genomics Platform"/>
            <consortium name="The Broad Institute Genome Sequencing Center for Infectious Disease"/>
            <person name="Wu L."/>
            <person name="Ma J."/>
        </authorList>
    </citation>
    <scope>NUCLEOTIDE SEQUENCE [LARGE SCALE GENOMIC DNA]</scope>
    <source>
        <strain evidence="8 9">JCM 14303</strain>
    </source>
</reference>
<dbReference type="Proteomes" id="UP001500363">
    <property type="component" value="Unassembled WGS sequence"/>
</dbReference>
<organism evidence="8 9">
    <name type="scientific">Kribbella lupini</name>
    <dbReference type="NCBI Taxonomy" id="291602"/>
    <lineage>
        <taxon>Bacteria</taxon>
        <taxon>Bacillati</taxon>
        <taxon>Actinomycetota</taxon>
        <taxon>Actinomycetes</taxon>
        <taxon>Propionibacteriales</taxon>
        <taxon>Kribbellaceae</taxon>
        <taxon>Kribbella</taxon>
    </lineage>
</organism>
<evidence type="ECO:0000256" key="2">
    <source>
        <dbReference type="ARBA" id="ARBA00022475"/>
    </source>
</evidence>
<evidence type="ECO:0000313" key="8">
    <source>
        <dbReference type="EMBL" id="GAA1532182.1"/>
    </source>
</evidence>
<keyword evidence="2" id="KW-1003">Cell membrane</keyword>
<evidence type="ECO:0000259" key="7">
    <source>
        <dbReference type="Pfam" id="PF06271"/>
    </source>
</evidence>
<dbReference type="EMBL" id="BAAANC010000002">
    <property type="protein sequence ID" value="GAA1532182.1"/>
    <property type="molecule type" value="Genomic_DNA"/>
</dbReference>
<feature type="transmembrane region" description="Helical" evidence="6">
    <location>
        <begin position="133"/>
        <end position="158"/>
    </location>
</feature>
<evidence type="ECO:0000313" key="9">
    <source>
        <dbReference type="Proteomes" id="UP001500363"/>
    </source>
</evidence>
<name>A0ABN2B4D9_9ACTN</name>
<comment type="caution">
    <text evidence="8">The sequence shown here is derived from an EMBL/GenBank/DDBJ whole genome shotgun (WGS) entry which is preliminary data.</text>
</comment>
<keyword evidence="9" id="KW-1185">Reference proteome</keyword>
<protein>
    <recommendedName>
        <fullName evidence="7">RDD domain-containing protein</fullName>
    </recommendedName>
</protein>
<dbReference type="InterPro" id="IPR051791">
    <property type="entry name" value="Pra-immunoreactive"/>
</dbReference>
<keyword evidence="3 6" id="KW-0812">Transmembrane</keyword>
<keyword evidence="4 6" id="KW-1133">Transmembrane helix</keyword>
<proteinExistence type="predicted"/>
<gene>
    <name evidence="8" type="ORF">GCM10009741_38080</name>
</gene>
<evidence type="ECO:0000256" key="5">
    <source>
        <dbReference type="ARBA" id="ARBA00023136"/>
    </source>
</evidence>
<comment type="subcellular location">
    <subcellularLocation>
        <location evidence="1">Cell membrane</location>
        <topology evidence="1">Multi-pass membrane protein</topology>
    </subcellularLocation>
</comment>
<evidence type="ECO:0000256" key="1">
    <source>
        <dbReference type="ARBA" id="ARBA00004651"/>
    </source>
</evidence>
<evidence type="ECO:0000256" key="3">
    <source>
        <dbReference type="ARBA" id="ARBA00022692"/>
    </source>
</evidence>
<feature type="transmembrane region" description="Helical" evidence="6">
    <location>
        <begin position="69"/>
        <end position="91"/>
    </location>
</feature>
<feature type="domain" description="RDD" evidence="7">
    <location>
        <begin position="19"/>
        <end position="170"/>
    </location>
</feature>
<feature type="transmembrane region" description="Helical" evidence="6">
    <location>
        <begin position="30"/>
        <end position="49"/>
    </location>
</feature>
<dbReference type="PANTHER" id="PTHR36115">
    <property type="entry name" value="PROLINE-RICH ANTIGEN HOMOLOG-RELATED"/>
    <property type="match status" value="1"/>
</dbReference>
<accession>A0ABN2B4D9</accession>